<evidence type="ECO:0000313" key="12">
    <source>
        <dbReference type="EMBL" id="PKY01620.1"/>
    </source>
</evidence>
<dbReference type="GO" id="GO:0016592">
    <property type="term" value="C:mediator complex"/>
    <property type="evidence" value="ECO:0007669"/>
    <property type="project" value="InterPro"/>
</dbReference>
<feature type="region of interest" description="Disordered" evidence="11">
    <location>
        <begin position="28"/>
        <end position="95"/>
    </location>
</feature>
<dbReference type="VEuPathDB" id="FungiDB:P168DRAFT_321199"/>
<gene>
    <name evidence="12" type="ORF">P168DRAFT_321199</name>
</gene>
<feature type="compositionally biased region" description="Low complexity" evidence="11">
    <location>
        <begin position="63"/>
        <end position="74"/>
    </location>
</feature>
<keyword evidence="8" id="KW-0539">Nucleus</keyword>
<dbReference type="RefSeq" id="XP_024690214.1">
    <property type="nucleotide sequence ID" value="XM_024840441.1"/>
</dbReference>
<comment type="caution">
    <text evidence="12">The sequence shown here is derived from an EMBL/GenBank/DDBJ whole genome shotgun (WGS) entry which is preliminary data.</text>
</comment>
<keyword evidence="7" id="KW-0804">Transcription</keyword>
<evidence type="ECO:0000313" key="13">
    <source>
        <dbReference type="Proteomes" id="UP000234254"/>
    </source>
</evidence>
<evidence type="ECO:0000256" key="8">
    <source>
        <dbReference type="ARBA" id="ARBA00023242"/>
    </source>
</evidence>
<name>A0A2I1CVG8_ASPC2</name>
<dbReference type="AlphaFoldDB" id="A0A2I1CVG8"/>
<dbReference type="EMBL" id="MSFM01000011">
    <property type="protein sequence ID" value="PKY01620.1"/>
    <property type="molecule type" value="Genomic_DNA"/>
</dbReference>
<protein>
    <recommendedName>
        <fullName evidence="4">Mediator of RNA polymerase II transcription subunit 21</fullName>
    </recommendedName>
    <alternativeName>
        <fullName evidence="10">Mediator complex subunit 21</fullName>
    </alternativeName>
</protein>
<dbReference type="OrthoDB" id="526653at2759"/>
<organism evidence="12 13">
    <name type="scientific">Aspergillus campestris (strain IBT 28561)</name>
    <dbReference type="NCBI Taxonomy" id="1392248"/>
    <lineage>
        <taxon>Eukaryota</taxon>
        <taxon>Fungi</taxon>
        <taxon>Dikarya</taxon>
        <taxon>Ascomycota</taxon>
        <taxon>Pezizomycotina</taxon>
        <taxon>Eurotiomycetes</taxon>
        <taxon>Eurotiomycetidae</taxon>
        <taxon>Eurotiales</taxon>
        <taxon>Aspergillaceae</taxon>
        <taxon>Aspergillus</taxon>
        <taxon>Aspergillus subgen. Circumdati</taxon>
    </lineage>
</organism>
<dbReference type="GeneID" id="36547965"/>
<dbReference type="Proteomes" id="UP000234254">
    <property type="component" value="Unassembled WGS sequence"/>
</dbReference>
<comment type="subunit">
    <text evidence="3">Component of the Mediator complex.</text>
</comment>
<evidence type="ECO:0000256" key="10">
    <source>
        <dbReference type="ARBA" id="ARBA00031952"/>
    </source>
</evidence>
<keyword evidence="13" id="KW-1185">Reference proteome</keyword>
<comment type="function">
    <text evidence="9">Component of the Mediator complex, a coactivator involved in the regulated transcription of nearly all RNA polymerase II-dependent genes. Mediator functions as a bridge to convey information from gene-specific regulatory proteins to the basal RNA polymerase II transcription machinery. Mediator is recruited to promoters by direct interactions with regulatory proteins and serves as a scaffold for the assembly of a functional preinitiation complex with RNA polymerase II and the general transcription factors.</text>
</comment>
<evidence type="ECO:0000256" key="6">
    <source>
        <dbReference type="ARBA" id="ARBA00023159"/>
    </source>
</evidence>
<sequence>MADILTQLQTCLDQLATQFYATLGYLTTYHDNTPATPPPNEPTSAPALAKMPRNSTAPPAPASAPAAAVTANAATQGSPRPSPNNPPPPPTRTAQ</sequence>
<evidence type="ECO:0000256" key="9">
    <source>
        <dbReference type="ARBA" id="ARBA00025687"/>
    </source>
</evidence>
<evidence type="ECO:0000256" key="3">
    <source>
        <dbReference type="ARBA" id="ARBA00011837"/>
    </source>
</evidence>
<evidence type="ECO:0000256" key="1">
    <source>
        <dbReference type="ARBA" id="ARBA00004123"/>
    </source>
</evidence>
<dbReference type="Pfam" id="PF11221">
    <property type="entry name" value="Med21"/>
    <property type="match status" value="1"/>
</dbReference>
<keyword evidence="6" id="KW-0010">Activator</keyword>
<evidence type="ECO:0000256" key="2">
    <source>
        <dbReference type="ARBA" id="ARBA00005770"/>
    </source>
</evidence>
<feature type="compositionally biased region" description="Pro residues" evidence="11">
    <location>
        <begin position="80"/>
        <end position="95"/>
    </location>
</feature>
<evidence type="ECO:0000256" key="11">
    <source>
        <dbReference type="SAM" id="MobiDB-lite"/>
    </source>
</evidence>
<reference evidence="12" key="1">
    <citation type="submission" date="2016-12" db="EMBL/GenBank/DDBJ databases">
        <title>The genomes of Aspergillus section Nigri reveals drivers in fungal speciation.</title>
        <authorList>
            <consortium name="DOE Joint Genome Institute"/>
            <person name="Vesth T.C."/>
            <person name="Nybo J."/>
            <person name="Theobald S."/>
            <person name="Brandl J."/>
            <person name="Frisvad J.C."/>
            <person name="Nielsen K.F."/>
            <person name="Lyhne E.K."/>
            <person name="Kogle M.E."/>
            <person name="Kuo A."/>
            <person name="Riley R."/>
            <person name="Clum A."/>
            <person name="Nolan M."/>
            <person name="Lipzen A."/>
            <person name="Salamov A."/>
            <person name="Henrissat B."/>
            <person name="Wiebenga A."/>
            <person name="De vries R.P."/>
            <person name="Grigoriev I.V."/>
            <person name="Mortensen U.H."/>
            <person name="Andersen M.R."/>
            <person name="Baker S.E."/>
        </authorList>
    </citation>
    <scope>NUCLEOTIDE SEQUENCE</scope>
    <source>
        <strain evidence="12">IBT 28561</strain>
    </source>
</reference>
<dbReference type="InterPro" id="IPR021384">
    <property type="entry name" value="Mediator_Med21"/>
</dbReference>
<dbReference type="Gene3D" id="6.10.280.10">
    <property type="entry name" value="Mediator complex, subunit Med21"/>
    <property type="match status" value="1"/>
</dbReference>
<comment type="subcellular location">
    <subcellularLocation>
        <location evidence="1">Nucleus</location>
    </subcellularLocation>
</comment>
<proteinExistence type="inferred from homology"/>
<evidence type="ECO:0000256" key="5">
    <source>
        <dbReference type="ARBA" id="ARBA00023015"/>
    </source>
</evidence>
<comment type="similarity">
    <text evidence="2">Belongs to the Mediator complex subunit 21 family.</text>
</comment>
<accession>A0A2I1CVG8</accession>
<evidence type="ECO:0000256" key="4">
    <source>
        <dbReference type="ARBA" id="ARBA00019691"/>
    </source>
</evidence>
<evidence type="ECO:0000256" key="7">
    <source>
        <dbReference type="ARBA" id="ARBA00023163"/>
    </source>
</evidence>
<keyword evidence="5" id="KW-0805">Transcription regulation</keyword>
<dbReference type="InterPro" id="IPR037212">
    <property type="entry name" value="Med7/Med21-like"/>
</dbReference>
<dbReference type="SUPFAM" id="SSF140718">
    <property type="entry name" value="Mediator hinge subcomplex-like"/>
    <property type="match status" value="1"/>
</dbReference>